<dbReference type="SUPFAM" id="SSF57716">
    <property type="entry name" value="Glucocorticoid receptor-like (DNA-binding domain)"/>
    <property type="match status" value="1"/>
</dbReference>
<evidence type="ECO:0000313" key="7">
    <source>
        <dbReference type="EMBL" id="JAS52524.1"/>
    </source>
</evidence>
<evidence type="ECO:0000256" key="6">
    <source>
        <dbReference type="SAM" id="MobiDB-lite"/>
    </source>
</evidence>
<name>A0A1B6FQT2_9HEMI</name>
<protein>
    <recommendedName>
        <fullName evidence="8">GATA zinc finger domain-containing protein 1</fullName>
    </recommendedName>
</protein>
<proteinExistence type="predicted"/>
<keyword evidence="5" id="KW-0539">Nucleus</keyword>
<dbReference type="GO" id="GO:0008270">
    <property type="term" value="F:zinc ion binding"/>
    <property type="evidence" value="ECO:0007669"/>
    <property type="project" value="UniProtKB-KW"/>
</dbReference>
<evidence type="ECO:0000256" key="4">
    <source>
        <dbReference type="ARBA" id="ARBA00022833"/>
    </source>
</evidence>
<evidence type="ECO:0000256" key="2">
    <source>
        <dbReference type="ARBA" id="ARBA00022723"/>
    </source>
</evidence>
<comment type="subcellular location">
    <subcellularLocation>
        <location evidence="1">Nucleus</location>
    </subcellularLocation>
</comment>
<sequence length="237" mass="27437">MSIVVRVKISHNDKVQCFKCGKTESPMWHRIYKDIMCNECNESDKTIKVEEDELKQTAVSDKPKASPRRSTKSTLNYKTRQNPNALPKQVALKGRGKRNVFKKTTPVKLQRPRSCFTSVNWVLHKSTLFRIGDIVSVNDEEGDTYYCQIKRLMLDEYCGKSASITWLIPTRNDSRYVKEGFDPLTFIAGPDDDLPRNLDCFEFVMHAPSDYFRYHSPLPTGLSQLKGSWYIWSRLGR</sequence>
<dbReference type="EMBL" id="GECZ01017245">
    <property type="protein sequence ID" value="JAS52524.1"/>
    <property type="molecule type" value="Transcribed_RNA"/>
</dbReference>
<keyword evidence="3" id="KW-0863">Zinc-finger</keyword>
<evidence type="ECO:0000256" key="5">
    <source>
        <dbReference type="ARBA" id="ARBA00023242"/>
    </source>
</evidence>
<accession>A0A1B6FQT2</accession>
<dbReference type="AlphaFoldDB" id="A0A1B6FQT2"/>
<dbReference type="PANTHER" id="PTHR13340:SF2">
    <property type="entry name" value="GATA ZINC FINGER DOMAIN-CONTAINING PROTEIN 1"/>
    <property type="match status" value="1"/>
</dbReference>
<keyword evidence="4" id="KW-0862">Zinc</keyword>
<keyword evidence="2" id="KW-0479">Metal-binding</keyword>
<evidence type="ECO:0000256" key="3">
    <source>
        <dbReference type="ARBA" id="ARBA00022771"/>
    </source>
</evidence>
<feature type="region of interest" description="Disordered" evidence="6">
    <location>
        <begin position="56"/>
        <end position="80"/>
    </location>
</feature>
<dbReference type="GO" id="GO:0006325">
    <property type="term" value="P:chromatin organization"/>
    <property type="evidence" value="ECO:0007669"/>
    <property type="project" value="TreeGrafter"/>
</dbReference>
<gene>
    <name evidence="7" type="ORF">g.18281</name>
</gene>
<organism evidence="7">
    <name type="scientific">Cuerna arida</name>
    <dbReference type="NCBI Taxonomy" id="1464854"/>
    <lineage>
        <taxon>Eukaryota</taxon>
        <taxon>Metazoa</taxon>
        <taxon>Ecdysozoa</taxon>
        <taxon>Arthropoda</taxon>
        <taxon>Hexapoda</taxon>
        <taxon>Insecta</taxon>
        <taxon>Pterygota</taxon>
        <taxon>Neoptera</taxon>
        <taxon>Paraneoptera</taxon>
        <taxon>Hemiptera</taxon>
        <taxon>Auchenorrhyncha</taxon>
        <taxon>Membracoidea</taxon>
        <taxon>Cicadellidae</taxon>
        <taxon>Cicadellinae</taxon>
        <taxon>Proconiini</taxon>
        <taxon>Cuerna</taxon>
    </lineage>
</organism>
<dbReference type="GO" id="GO:0005634">
    <property type="term" value="C:nucleus"/>
    <property type="evidence" value="ECO:0007669"/>
    <property type="project" value="UniProtKB-SubCell"/>
</dbReference>
<evidence type="ECO:0000256" key="1">
    <source>
        <dbReference type="ARBA" id="ARBA00004123"/>
    </source>
</evidence>
<reference evidence="7" key="1">
    <citation type="submission" date="2015-11" db="EMBL/GenBank/DDBJ databases">
        <title>De novo transcriptome assembly of four potential Pierce s Disease insect vectors from Arizona vineyards.</title>
        <authorList>
            <person name="Tassone E.E."/>
        </authorList>
    </citation>
    <scope>NUCLEOTIDE SEQUENCE</scope>
</reference>
<dbReference type="PANTHER" id="PTHR13340">
    <property type="entry name" value="GATA ZINC FINGER DOMAIN-CONTAINING"/>
    <property type="match status" value="1"/>
</dbReference>
<evidence type="ECO:0008006" key="8">
    <source>
        <dbReference type="Google" id="ProtNLM"/>
    </source>
</evidence>
<dbReference type="InterPro" id="IPR039050">
    <property type="entry name" value="GATAD1"/>
</dbReference>